<protein>
    <submittedName>
        <fullName evidence="2">Uncharacterized protein</fullName>
    </submittedName>
</protein>
<proteinExistence type="predicted"/>
<reference evidence="2" key="1">
    <citation type="submission" date="2019-02" db="EMBL/GenBank/DDBJ databases">
        <authorList>
            <person name="Gruber-Vodicka R. H."/>
            <person name="Seah K. B. B."/>
        </authorList>
    </citation>
    <scope>NUCLEOTIDE SEQUENCE</scope>
    <source>
        <strain evidence="1">BECK_S312</strain>
        <strain evidence="2">BECK_S426</strain>
    </source>
</reference>
<organism evidence="2">
    <name type="scientific">Candidatus Kentrum sp. LPFa</name>
    <dbReference type="NCBI Taxonomy" id="2126335"/>
    <lineage>
        <taxon>Bacteria</taxon>
        <taxon>Pseudomonadati</taxon>
        <taxon>Pseudomonadota</taxon>
        <taxon>Gammaproteobacteria</taxon>
        <taxon>Candidatus Kentrum</taxon>
    </lineage>
</organism>
<dbReference type="EMBL" id="CAADFP010000043">
    <property type="protein sequence ID" value="VFK27155.1"/>
    <property type="molecule type" value="Genomic_DNA"/>
</dbReference>
<gene>
    <name evidence="1" type="ORF">BECKLPF1236A_GA0070988_1004012</name>
    <name evidence="2" type="ORF">BECKLPF1236C_GA0070990_1004312</name>
</gene>
<name>A0A450XCY6_9GAMM</name>
<evidence type="ECO:0000313" key="1">
    <source>
        <dbReference type="EMBL" id="VFK10589.1"/>
    </source>
</evidence>
<dbReference type="AlphaFoldDB" id="A0A450XCY6"/>
<accession>A0A450XCY6</accession>
<dbReference type="EMBL" id="CAADFM010000040">
    <property type="protein sequence ID" value="VFK10589.1"/>
    <property type="molecule type" value="Genomic_DNA"/>
</dbReference>
<evidence type="ECO:0000313" key="2">
    <source>
        <dbReference type="EMBL" id="VFK27155.1"/>
    </source>
</evidence>
<sequence>MGKVSIAPDGAIRINTTDAFDKDAVGVGFDSKTSDNGGSTAHVNTFANEGAITVTPHADSDAYASGVDCLALAEKSGDANLQQSAR</sequence>